<evidence type="ECO:0000256" key="9">
    <source>
        <dbReference type="PROSITE-ProRule" id="PRU10141"/>
    </source>
</evidence>
<evidence type="ECO:0000256" key="4">
    <source>
        <dbReference type="ARBA" id="ARBA00022777"/>
    </source>
</evidence>
<organism evidence="13 14">
    <name type="scientific">Acanthamoeba castellanii (strain ATCC 30010 / Neff)</name>
    <dbReference type="NCBI Taxonomy" id="1257118"/>
    <lineage>
        <taxon>Eukaryota</taxon>
        <taxon>Amoebozoa</taxon>
        <taxon>Discosea</taxon>
        <taxon>Longamoebia</taxon>
        <taxon>Centramoebida</taxon>
        <taxon>Acanthamoebidae</taxon>
        <taxon>Acanthamoeba</taxon>
    </lineage>
</organism>
<dbReference type="Gene3D" id="1.10.510.10">
    <property type="entry name" value="Transferase(Phosphotransferase) domain 1"/>
    <property type="match status" value="1"/>
</dbReference>
<dbReference type="SMART" id="SM00252">
    <property type="entry name" value="SH2"/>
    <property type="match status" value="1"/>
</dbReference>
<dbReference type="AlphaFoldDB" id="L8GV28"/>
<dbReference type="PROSITE" id="PS50011">
    <property type="entry name" value="PROTEIN_KINASE_DOM"/>
    <property type="match status" value="1"/>
</dbReference>
<dbReference type="PANTHER" id="PTHR44329">
    <property type="entry name" value="SERINE/THREONINE-PROTEIN KINASE TNNI3K-RELATED"/>
    <property type="match status" value="1"/>
</dbReference>
<evidence type="ECO:0000256" key="6">
    <source>
        <dbReference type="ARBA" id="ARBA00023137"/>
    </source>
</evidence>
<feature type="compositionally biased region" description="Basic residues" evidence="10">
    <location>
        <begin position="778"/>
        <end position="790"/>
    </location>
</feature>
<dbReference type="Gene3D" id="3.30.200.20">
    <property type="entry name" value="Phosphorylase Kinase, domain 1"/>
    <property type="match status" value="2"/>
</dbReference>
<dbReference type="OrthoDB" id="25429at2759"/>
<evidence type="ECO:0000256" key="1">
    <source>
        <dbReference type="ARBA" id="ARBA00022527"/>
    </source>
</evidence>
<dbReference type="GO" id="GO:0004674">
    <property type="term" value="F:protein serine/threonine kinase activity"/>
    <property type="evidence" value="ECO:0007669"/>
    <property type="project" value="UniProtKB-KW"/>
</dbReference>
<keyword evidence="14" id="KW-1185">Reference proteome</keyword>
<feature type="binding site" evidence="9">
    <location>
        <position position="50"/>
    </location>
    <ligand>
        <name>ATP</name>
        <dbReference type="ChEBI" id="CHEBI:30616"/>
    </ligand>
</feature>
<keyword evidence="4 13" id="KW-0418">Kinase</keyword>
<dbReference type="RefSeq" id="XP_004337964.1">
    <property type="nucleotide sequence ID" value="XM_004337916.1"/>
</dbReference>
<dbReference type="SMART" id="SM00220">
    <property type="entry name" value="S_TKc"/>
    <property type="match status" value="1"/>
</dbReference>
<dbReference type="InterPro" id="IPR008271">
    <property type="entry name" value="Ser/Thr_kinase_AS"/>
</dbReference>
<evidence type="ECO:0000256" key="8">
    <source>
        <dbReference type="PROSITE-ProRule" id="PRU00191"/>
    </source>
</evidence>
<evidence type="ECO:0000256" key="7">
    <source>
        <dbReference type="ARBA" id="ARBA00025089"/>
    </source>
</evidence>
<comment type="function">
    <text evidence="7">Required for proper chemotaxis and phagocytosis; proper spatiotemporal control of F-actin levels in chemotaxing cells. Negative regulator of the PI3K (phosphatidylinositol 3 kinase) pathway. Predominantly phosphorylates serines and threonines and tyrosines at a lower level.</text>
</comment>
<dbReference type="Pfam" id="PF07714">
    <property type="entry name" value="PK_Tyr_Ser-Thr"/>
    <property type="match status" value="1"/>
</dbReference>
<evidence type="ECO:0000259" key="11">
    <source>
        <dbReference type="PROSITE" id="PS50001"/>
    </source>
</evidence>
<dbReference type="SUPFAM" id="SSF55550">
    <property type="entry name" value="SH2 domain"/>
    <property type="match status" value="1"/>
</dbReference>
<accession>L8GV28</accession>
<feature type="region of interest" description="Disordered" evidence="10">
    <location>
        <begin position="749"/>
        <end position="790"/>
    </location>
</feature>
<dbReference type="InterPro" id="IPR051681">
    <property type="entry name" value="Ser/Thr_Kinases-Pseudokinases"/>
</dbReference>
<evidence type="ECO:0000256" key="10">
    <source>
        <dbReference type="SAM" id="MobiDB-lite"/>
    </source>
</evidence>
<dbReference type="SUPFAM" id="SSF56112">
    <property type="entry name" value="Protein kinase-like (PK-like)"/>
    <property type="match status" value="1"/>
</dbReference>
<keyword evidence="6" id="KW-0829">Tyrosine-protein kinase</keyword>
<dbReference type="InterPro" id="IPR011009">
    <property type="entry name" value="Kinase-like_dom_sf"/>
</dbReference>
<dbReference type="InterPro" id="IPR000980">
    <property type="entry name" value="SH2"/>
</dbReference>
<evidence type="ECO:0000256" key="2">
    <source>
        <dbReference type="ARBA" id="ARBA00022679"/>
    </source>
</evidence>
<dbReference type="InterPro" id="IPR001245">
    <property type="entry name" value="Ser-Thr/Tyr_kinase_cat_dom"/>
</dbReference>
<dbReference type="VEuPathDB" id="AmoebaDB:ACA1_321780"/>
<keyword evidence="1" id="KW-0723">Serine/threonine-protein kinase</keyword>
<evidence type="ECO:0000313" key="13">
    <source>
        <dbReference type="EMBL" id="ELR15951.1"/>
    </source>
</evidence>
<keyword evidence="3 9" id="KW-0547">Nucleotide-binding</keyword>
<dbReference type="InterPro" id="IPR017441">
    <property type="entry name" value="Protein_kinase_ATP_BS"/>
</dbReference>
<feature type="compositionally biased region" description="Basic and acidic residues" evidence="10">
    <location>
        <begin position="70"/>
        <end position="89"/>
    </location>
</feature>
<feature type="domain" description="Protein kinase" evidence="12">
    <location>
        <begin position="23"/>
        <end position="369"/>
    </location>
</feature>
<evidence type="ECO:0000313" key="14">
    <source>
        <dbReference type="Proteomes" id="UP000011083"/>
    </source>
</evidence>
<protein>
    <submittedName>
        <fullName evidence="13">Protein kinase domain containing protein</fullName>
    </submittedName>
</protein>
<proteinExistence type="predicted"/>
<feature type="compositionally biased region" description="Basic and acidic residues" evidence="10">
    <location>
        <begin position="753"/>
        <end position="777"/>
    </location>
</feature>
<name>L8GV28_ACACF</name>
<dbReference type="InterPro" id="IPR036860">
    <property type="entry name" value="SH2_dom_sf"/>
</dbReference>
<dbReference type="KEGG" id="acan:ACA1_321780"/>
<evidence type="ECO:0000259" key="12">
    <source>
        <dbReference type="PROSITE" id="PS50011"/>
    </source>
</evidence>
<feature type="region of interest" description="Disordered" evidence="10">
    <location>
        <begin position="60"/>
        <end position="100"/>
    </location>
</feature>
<dbReference type="InterPro" id="IPR000719">
    <property type="entry name" value="Prot_kinase_dom"/>
</dbReference>
<dbReference type="Proteomes" id="UP000011083">
    <property type="component" value="Unassembled WGS sequence"/>
</dbReference>
<gene>
    <name evidence="13" type="ORF">ACA1_321780</name>
</gene>
<feature type="region of interest" description="Disordered" evidence="10">
    <location>
        <begin position="658"/>
        <end position="698"/>
    </location>
</feature>
<keyword evidence="5 9" id="KW-0067">ATP-binding</keyword>
<dbReference type="CDD" id="cd00173">
    <property type="entry name" value="SH2"/>
    <property type="match status" value="1"/>
</dbReference>
<dbReference type="GeneID" id="14916614"/>
<feature type="region of interest" description="Disordered" evidence="10">
    <location>
        <begin position="607"/>
        <end position="632"/>
    </location>
</feature>
<dbReference type="GO" id="GO:0004713">
    <property type="term" value="F:protein tyrosine kinase activity"/>
    <property type="evidence" value="ECO:0007669"/>
    <property type="project" value="UniProtKB-KW"/>
</dbReference>
<reference evidence="13 14" key="1">
    <citation type="journal article" date="2013" name="Genome Biol.">
        <title>Genome of Acanthamoeba castellanii highlights extensive lateral gene transfer and early evolution of tyrosine kinase signaling.</title>
        <authorList>
            <person name="Clarke M."/>
            <person name="Lohan A.J."/>
            <person name="Liu B."/>
            <person name="Lagkouvardos I."/>
            <person name="Roy S."/>
            <person name="Zafar N."/>
            <person name="Bertelli C."/>
            <person name="Schilde C."/>
            <person name="Kianianmomeni A."/>
            <person name="Burglin T.R."/>
            <person name="Frech C."/>
            <person name="Turcotte B."/>
            <person name="Kopec K.O."/>
            <person name="Synnott J.M."/>
            <person name="Choo C."/>
            <person name="Paponov I."/>
            <person name="Finkler A."/>
            <person name="Soon Heng Tan C."/>
            <person name="Hutchins A.P."/>
            <person name="Weinmeier T."/>
            <person name="Rattei T."/>
            <person name="Chu J.S."/>
            <person name="Gimenez G."/>
            <person name="Irimia M."/>
            <person name="Rigden D.J."/>
            <person name="Fitzpatrick D.A."/>
            <person name="Lorenzo-Morales J."/>
            <person name="Bateman A."/>
            <person name="Chiu C.H."/>
            <person name="Tang P."/>
            <person name="Hegemann P."/>
            <person name="Fromm H."/>
            <person name="Raoult D."/>
            <person name="Greub G."/>
            <person name="Miranda-Saavedra D."/>
            <person name="Chen N."/>
            <person name="Nash P."/>
            <person name="Ginger M.L."/>
            <person name="Horn M."/>
            <person name="Schaap P."/>
            <person name="Caler L."/>
            <person name="Loftus B."/>
        </authorList>
    </citation>
    <scope>NUCLEOTIDE SEQUENCE [LARGE SCALE GENOMIC DNA]</scope>
    <source>
        <strain evidence="13 14">Neff</strain>
    </source>
</reference>
<dbReference type="STRING" id="1257118.L8GV28"/>
<dbReference type="PROSITE" id="PS00108">
    <property type="entry name" value="PROTEIN_KINASE_ST"/>
    <property type="match status" value="1"/>
</dbReference>
<dbReference type="EMBL" id="KB008015">
    <property type="protein sequence ID" value="ELR15951.1"/>
    <property type="molecule type" value="Genomic_DNA"/>
</dbReference>
<dbReference type="PROSITE" id="PS00107">
    <property type="entry name" value="PROTEIN_KINASE_ATP"/>
    <property type="match status" value="1"/>
</dbReference>
<dbReference type="Pfam" id="PF00017">
    <property type="entry name" value="SH2"/>
    <property type="match status" value="1"/>
</dbReference>
<keyword evidence="8" id="KW-0727">SH2 domain</keyword>
<sequence>MLGDSASGAATVRPSYELQEEQIKLGSVLGHGTFGTVYRGECFGLAVAVKVPFVGNNTNAGAVDGNADGNDTKAEADGNADGDSKKPGEDTGPTTAAVQPAVLSKEDMEDLKQEIRIMTTSLHPNLILCLGACHAPDKFRIVLELMDGDLETLLIQSPMGKKMSLFQRMCMARDAARGMQWLHSRDPAIIHRDLKLENMMVWDVCFIKSIESYWLTRVIIGGVLAGYDRWPRNCDLQYKKVGNTFQIKIADFGLSALKPKKSASLVWEKVGTVNTMAPEILQGSDYNEKADVYSFGIILWQLFTCEPLYADTEHSTEGLAFQIWRNGLRPKIPANCISTLKKLMQECWQTDFAKRPSFERINKKIDQILIQIAILDDQGRRFWKKYFFRQHNVPWQNFAASFYRFIRQRMPRNIDKTKLDTATTNYLCLKKLLARPDVEGKEFVNIQQFGQITALFGPLLRDDSHSHPCVLDEIRELLMERWFHGFVRRGEAHRRLLGRQAGSFLFRMTSKEGVCLALTLMRTEGRNPNNIYVYKNNGRFMFLGFDSRNYISLSAIIRDLERITKLPLLPCPGWPFSSCFSGVEDNLDDSDSEDYIPFLGELIGAADGGGSSAKSKDSGGNSSGDEEDRLPSPTFAAAAEENVKLKRRQLQLRQLHQLHQHQHVERQIEPSAGGTGVGTDATGVSPMSSPRSPHTAASLFDSPRASLFDSPRTSPYGKGPLSPLSGLEWVLLGLCYHRQDSLMALLVNDPELEERRKQREEERKEREAQWAKEEEERKRRREERRKFLTK</sequence>
<dbReference type="GO" id="GO:0005524">
    <property type="term" value="F:ATP binding"/>
    <property type="evidence" value="ECO:0007669"/>
    <property type="project" value="UniProtKB-UniRule"/>
</dbReference>
<dbReference type="Gene3D" id="3.30.505.10">
    <property type="entry name" value="SH2 domain"/>
    <property type="match status" value="1"/>
</dbReference>
<evidence type="ECO:0000256" key="3">
    <source>
        <dbReference type="ARBA" id="ARBA00022741"/>
    </source>
</evidence>
<evidence type="ECO:0000256" key="5">
    <source>
        <dbReference type="ARBA" id="ARBA00022840"/>
    </source>
</evidence>
<keyword evidence="2" id="KW-0808">Transferase</keyword>
<dbReference type="PANTHER" id="PTHR44329:SF53">
    <property type="entry name" value="DUAL SPECIFICITY PROTEIN KINASE SHKD"/>
    <property type="match status" value="1"/>
</dbReference>
<feature type="domain" description="SH2" evidence="11">
    <location>
        <begin position="482"/>
        <end position="562"/>
    </location>
</feature>
<dbReference type="PROSITE" id="PS50001">
    <property type="entry name" value="SH2"/>
    <property type="match status" value="1"/>
</dbReference>